<dbReference type="VEuPathDB" id="VectorBase:AARA21_010298"/>
<dbReference type="EnsemblMetazoa" id="AARA010314-RA">
    <property type="protein sequence ID" value="AARA010314-PA"/>
    <property type="gene ID" value="AARA010314"/>
</dbReference>
<evidence type="ECO:0000256" key="1">
    <source>
        <dbReference type="ARBA" id="ARBA00023209"/>
    </source>
</evidence>
<dbReference type="GO" id="GO:0004305">
    <property type="term" value="F:ethanolamine kinase activity"/>
    <property type="evidence" value="ECO:0007669"/>
    <property type="project" value="UniProtKB-EC"/>
</dbReference>
<dbReference type="Proteomes" id="UP000075840">
    <property type="component" value="Unassembled WGS sequence"/>
</dbReference>
<dbReference type="PANTHER" id="PTHR22603">
    <property type="entry name" value="CHOLINE/ETHANOALAMINE KINASE"/>
    <property type="match status" value="1"/>
</dbReference>
<sequence length="372" mass="42635">MSEISANGGGPPVQKLSLVVSEQAVVEGATEILKVIRPDWCRDNVRFKLFTDGITNKLVGCFKQPSEGADTAGTPEPEDVVLIRVYGNKTDLLIDRRKETENIQLLHRHGYAPALYATFANGLAYQYVPGVTLTPDTCQDDAVWPLVARRMAQMHRVQPDGPANPQPDLPAKLDQFLRLVPDRFTDPHKDERYKRARTVWKVFPSVAQLRDEFEELYGRLLATDSPVVFCHNDLLLGNVIYDERRARVTFIDYEYAGPNHQAFDIGNHFTEFAGIDEIDYGRYPTPEFQRRWLHAYLQEYDKGAPVTDGAVQRLYVQVNQYALASHFLWSIWALIQAEHSTIDFDFVQFGATRFLEYRQRKDMFLALRCDDD</sequence>
<keyword evidence="7" id="KW-1185">Reference proteome</keyword>
<keyword evidence="1" id="KW-0444">Lipid biosynthesis</keyword>
<dbReference type="Gene3D" id="3.30.200.20">
    <property type="entry name" value="Phosphorylase Kinase, domain 1"/>
    <property type="match status" value="1"/>
</dbReference>
<evidence type="ECO:0000256" key="4">
    <source>
        <dbReference type="ARBA" id="ARBA00038211"/>
    </source>
</evidence>
<dbReference type="GO" id="GO:0006646">
    <property type="term" value="P:phosphatidylethanolamine biosynthetic process"/>
    <property type="evidence" value="ECO:0007669"/>
    <property type="project" value="TreeGrafter"/>
</dbReference>
<comment type="similarity">
    <text evidence="4">Belongs to the choline/ethanolamine kinase family.</text>
</comment>
<evidence type="ECO:0000256" key="3">
    <source>
        <dbReference type="ARBA" id="ARBA00037883"/>
    </source>
</evidence>
<dbReference type="Gene3D" id="3.90.1200.10">
    <property type="match status" value="1"/>
</dbReference>
<comment type="pathway">
    <text evidence="3">Phospholipid metabolism; phosphatidylethanolamine biosynthesis; phosphatidylethanolamine from ethanolamine: step 1/3.</text>
</comment>
<dbReference type="EMBL" id="APCN01001018">
    <property type="status" value="NOT_ANNOTATED_CDS"/>
    <property type="molecule type" value="Genomic_DNA"/>
</dbReference>
<evidence type="ECO:0000313" key="6">
    <source>
        <dbReference type="EnsemblMetazoa" id="AARA010314-PA"/>
    </source>
</evidence>
<dbReference type="InterPro" id="IPR011009">
    <property type="entry name" value="Kinase-like_dom_sf"/>
</dbReference>
<dbReference type="AlphaFoldDB" id="A0A182I9Q4"/>
<name>A0A182I9Q4_ANOAR</name>
<dbReference type="VEuPathDB" id="VectorBase:AARA010314"/>
<dbReference type="SUPFAM" id="SSF56112">
    <property type="entry name" value="Protein kinase-like (PK-like)"/>
    <property type="match status" value="1"/>
</dbReference>
<accession>A0A182I9Q4</accession>
<evidence type="ECO:0000256" key="2">
    <source>
        <dbReference type="ARBA" id="ARBA00023264"/>
    </source>
</evidence>
<dbReference type="PANTHER" id="PTHR22603:SF66">
    <property type="entry name" value="ETHANOLAMINE KINASE"/>
    <property type="match status" value="1"/>
</dbReference>
<dbReference type="EC" id="2.7.1.82" evidence="5"/>
<dbReference type="Pfam" id="PF01633">
    <property type="entry name" value="Choline_kinase"/>
    <property type="match status" value="1"/>
</dbReference>
<protein>
    <recommendedName>
        <fullName evidence="5">ethanolamine kinase</fullName>
        <ecNumber evidence="5">2.7.1.82</ecNumber>
    </recommendedName>
</protein>
<evidence type="ECO:0000256" key="5">
    <source>
        <dbReference type="ARBA" id="ARBA00038874"/>
    </source>
</evidence>
<dbReference type="CDD" id="cd05157">
    <property type="entry name" value="ETNK_euk"/>
    <property type="match status" value="1"/>
</dbReference>
<keyword evidence="1" id="KW-0594">Phospholipid biosynthesis</keyword>
<dbReference type="GO" id="GO:0005737">
    <property type="term" value="C:cytoplasm"/>
    <property type="evidence" value="ECO:0007669"/>
    <property type="project" value="TreeGrafter"/>
</dbReference>
<organism evidence="6 7">
    <name type="scientific">Anopheles arabiensis</name>
    <name type="common">Mosquito</name>
    <dbReference type="NCBI Taxonomy" id="7173"/>
    <lineage>
        <taxon>Eukaryota</taxon>
        <taxon>Metazoa</taxon>
        <taxon>Ecdysozoa</taxon>
        <taxon>Arthropoda</taxon>
        <taxon>Hexapoda</taxon>
        <taxon>Insecta</taxon>
        <taxon>Pterygota</taxon>
        <taxon>Neoptera</taxon>
        <taxon>Endopterygota</taxon>
        <taxon>Diptera</taxon>
        <taxon>Nematocera</taxon>
        <taxon>Culicoidea</taxon>
        <taxon>Culicidae</taxon>
        <taxon>Anophelinae</taxon>
        <taxon>Anopheles</taxon>
    </lineage>
</organism>
<evidence type="ECO:0000313" key="7">
    <source>
        <dbReference type="Proteomes" id="UP000075840"/>
    </source>
</evidence>
<keyword evidence="1" id="KW-0443">Lipid metabolism</keyword>
<proteinExistence type="inferred from homology"/>
<reference evidence="6" key="1">
    <citation type="submission" date="2022-08" db="UniProtKB">
        <authorList>
            <consortium name="EnsemblMetazoa"/>
        </authorList>
    </citation>
    <scope>IDENTIFICATION</scope>
    <source>
        <strain evidence="6">Dongola</strain>
    </source>
</reference>
<keyword evidence="2" id="KW-1208">Phospholipid metabolism</keyword>